<name>F8PDX9_SERL9</name>
<organism>
    <name type="scientific">Serpula lacrymans var. lacrymans (strain S7.9)</name>
    <name type="common">Dry rot fungus</name>
    <dbReference type="NCBI Taxonomy" id="578457"/>
    <lineage>
        <taxon>Eukaryota</taxon>
        <taxon>Fungi</taxon>
        <taxon>Dikarya</taxon>
        <taxon>Basidiomycota</taxon>
        <taxon>Agaricomycotina</taxon>
        <taxon>Agaricomycetes</taxon>
        <taxon>Agaricomycetidae</taxon>
        <taxon>Boletales</taxon>
        <taxon>Coniophorineae</taxon>
        <taxon>Serpulaceae</taxon>
        <taxon>Serpula</taxon>
    </lineage>
</organism>
<feature type="region of interest" description="Disordered" evidence="1">
    <location>
        <begin position="38"/>
        <end position="90"/>
    </location>
</feature>
<feature type="compositionally biased region" description="Low complexity" evidence="1">
    <location>
        <begin position="297"/>
        <end position="307"/>
    </location>
</feature>
<feature type="compositionally biased region" description="Basic and acidic residues" evidence="1">
    <location>
        <begin position="226"/>
        <end position="245"/>
    </location>
</feature>
<dbReference type="Proteomes" id="UP000008064">
    <property type="component" value="Unassembled WGS sequence"/>
</dbReference>
<dbReference type="HOGENOM" id="CLU_870342_0_0_1"/>
<feature type="compositionally biased region" description="Acidic residues" evidence="1">
    <location>
        <begin position="64"/>
        <end position="82"/>
    </location>
</feature>
<feature type="region of interest" description="Disordered" evidence="1">
    <location>
        <begin position="203"/>
        <end position="320"/>
    </location>
</feature>
<dbReference type="AlphaFoldDB" id="F8PDX9"/>
<reference evidence="2" key="1">
    <citation type="submission" date="2011-04" db="EMBL/GenBank/DDBJ databases">
        <title>Evolution of plant cell wall degrading machinery underlies the functional diversity of forest fungi.</title>
        <authorList>
            <consortium name="US DOE Joint Genome Institute (JGI-PGF)"/>
            <person name="Eastwood D.C."/>
            <person name="Floudas D."/>
            <person name="Binder M."/>
            <person name="Majcherczyk A."/>
            <person name="Schneider P."/>
            <person name="Aerts A."/>
            <person name="Asiegbu F.O."/>
            <person name="Baker S.E."/>
            <person name="Barry K."/>
            <person name="Bendiksby M."/>
            <person name="Blumentritt M."/>
            <person name="Coutinho P.M."/>
            <person name="Cullen D."/>
            <person name="Cullen D."/>
            <person name="Gathman A."/>
            <person name="Goodell B."/>
            <person name="Henrissat B."/>
            <person name="Ihrmark K."/>
            <person name="Kauserud H."/>
            <person name="Kohler A."/>
            <person name="LaButti K."/>
            <person name="Lapidus A."/>
            <person name="Lavin J.L."/>
            <person name="Lee Y.-H."/>
            <person name="Lindquist E."/>
            <person name="Lilly W."/>
            <person name="Lucas S."/>
            <person name="Morin E."/>
            <person name="Murat C."/>
            <person name="Oguiza J.A."/>
            <person name="Park J."/>
            <person name="Pisabarro A.G."/>
            <person name="Riley R."/>
            <person name="Rosling A."/>
            <person name="Salamov A."/>
            <person name="Schmidt O."/>
            <person name="Schmutz J."/>
            <person name="Skrede I."/>
            <person name="Stenlid J."/>
            <person name="Wiebenga A."/>
            <person name="Xie X."/>
            <person name="Kues U."/>
            <person name="Hibbett D.S."/>
            <person name="Hoffmeister D."/>
            <person name="Hogberg N."/>
            <person name="Martin F."/>
            <person name="Grigoriev I.V."/>
            <person name="Watkinson S.C."/>
        </authorList>
    </citation>
    <scope>NUCLEOTIDE SEQUENCE</scope>
    <source>
        <strain evidence="2">S7.9</strain>
    </source>
</reference>
<dbReference type="EMBL" id="GL945447">
    <property type="protein sequence ID" value="EGO18576.1"/>
    <property type="molecule type" value="Genomic_DNA"/>
</dbReference>
<feature type="region of interest" description="Disordered" evidence="1">
    <location>
        <begin position="113"/>
        <end position="149"/>
    </location>
</feature>
<feature type="compositionally biased region" description="Low complexity" evidence="1">
    <location>
        <begin position="119"/>
        <end position="129"/>
    </location>
</feature>
<proteinExistence type="predicted"/>
<feature type="compositionally biased region" description="Basic and acidic residues" evidence="1">
    <location>
        <begin position="309"/>
        <end position="320"/>
    </location>
</feature>
<evidence type="ECO:0000256" key="1">
    <source>
        <dbReference type="SAM" id="MobiDB-lite"/>
    </source>
</evidence>
<feature type="non-terminal residue" evidence="2">
    <location>
        <position position="320"/>
    </location>
</feature>
<feature type="compositionally biased region" description="Polar residues" evidence="1">
    <location>
        <begin position="256"/>
        <end position="282"/>
    </location>
</feature>
<accession>F8PDX9</accession>
<dbReference type="KEGG" id="sla:SERLADRAFT_480686"/>
<sequence>MQPWVLREQERRMQQKERDFYGDGYSNIYYDDLGESGYVYDSYHEDTSGSDGSLTEEVHSSESASEEGLSEDEDGINDDENSEILPLSENAHPLYSQSTIPLLSIPAVTTSLQHTAAKPSPTTSSSGPSLQPESATEEHDNRNTIAALEASLTTSRTAIERFYLPLKHRPQGKSKTLGVKSNQYASFSRHSFDVDPLLLIRPPPPITALDDPSFGPAQPNPIRGPGRMEHATLKQDGGENAKRLFDMVASKRRRTSTNVGQSLESPQNGSRLPSGFSASSKARNPFSVKNKPQTTGSISSPAPSSASRFQEEKLLIPERQ</sequence>
<dbReference type="RefSeq" id="XP_007324603.1">
    <property type="nucleotide sequence ID" value="XM_007324541.1"/>
</dbReference>
<protein>
    <submittedName>
        <fullName evidence="2">Uncharacterized protein</fullName>
    </submittedName>
</protein>
<evidence type="ECO:0000313" key="2">
    <source>
        <dbReference type="EMBL" id="EGO18576.1"/>
    </source>
</evidence>
<dbReference type="GeneID" id="18821572"/>
<gene>
    <name evidence="2" type="ORF">SERLADRAFT_480686</name>
</gene>